<dbReference type="InParanoid" id="D2V3F0"/>
<evidence type="ECO:0000256" key="1">
    <source>
        <dbReference type="RuleBase" id="RU000487"/>
    </source>
</evidence>
<dbReference type="AlphaFoldDB" id="D2V3F0"/>
<dbReference type="FunFam" id="3.30.420.40:FF:000050">
    <property type="entry name" value="Actin, alpha skeletal muscle"/>
    <property type="match status" value="1"/>
</dbReference>
<name>D2V3F0_NAEGR</name>
<dbReference type="InterPro" id="IPR043129">
    <property type="entry name" value="ATPase_NBD"/>
</dbReference>
<dbReference type="Gene3D" id="3.90.640.10">
    <property type="entry name" value="Actin, Chain A, domain 4"/>
    <property type="match status" value="1"/>
</dbReference>
<dbReference type="STRING" id="5762.D2V3F0"/>
<accession>D2V3F0</accession>
<dbReference type="PANTHER" id="PTHR11937">
    <property type="entry name" value="ACTIN"/>
    <property type="match status" value="1"/>
</dbReference>
<dbReference type="Proteomes" id="UP000006671">
    <property type="component" value="Unassembled WGS sequence"/>
</dbReference>
<dbReference type="GeneID" id="8848180"/>
<proteinExistence type="inferred from homology"/>
<dbReference type="InterPro" id="IPR004000">
    <property type="entry name" value="Actin"/>
</dbReference>
<comment type="similarity">
    <text evidence="1">Belongs to the actin family.</text>
</comment>
<reference evidence="2 3" key="1">
    <citation type="journal article" date="2010" name="Cell">
        <title>The genome of Naegleria gruberi illuminates early eukaryotic versatility.</title>
        <authorList>
            <person name="Fritz-Laylin L.K."/>
            <person name="Prochnik S.E."/>
            <person name="Ginger M.L."/>
            <person name="Dacks J.B."/>
            <person name="Carpenter M.L."/>
            <person name="Field M.C."/>
            <person name="Kuo A."/>
            <person name="Paredez A."/>
            <person name="Chapman J."/>
            <person name="Pham J."/>
            <person name="Shu S."/>
            <person name="Neupane R."/>
            <person name="Cipriano M."/>
            <person name="Mancuso J."/>
            <person name="Tu H."/>
            <person name="Salamov A."/>
            <person name="Lindquist E."/>
            <person name="Shapiro H."/>
            <person name="Lucas S."/>
            <person name="Grigoriev I.V."/>
            <person name="Cande W.Z."/>
            <person name="Fulton C."/>
            <person name="Rokhsar D.S."/>
            <person name="Dawson S.C."/>
        </authorList>
    </citation>
    <scope>NUCLEOTIDE SEQUENCE [LARGE SCALE GENOMIC DNA]</scope>
    <source>
        <strain evidence="2 3">NEG-M</strain>
    </source>
</reference>
<dbReference type="KEGG" id="ngr:NAEGRDRAFT_35386"/>
<dbReference type="Pfam" id="PF00022">
    <property type="entry name" value="Actin"/>
    <property type="match status" value="1"/>
</dbReference>
<dbReference type="EMBL" id="GG738850">
    <property type="protein sequence ID" value="EFC48626.1"/>
    <property type="molecule type" value="Genomic_DNA"/>
</dbReference>
<dbReference type="RefSeq" id="XP_002681370.1">
    <property type="nucleotide sequence ID" value="XM_002681324.1"/>
</dbReference>
<protein>
    <recommendedName>
        <fullName evidence="4">Actin</fullName>
    </recommendedName>
</protein>
<evidence type="ECO:0008006" key="4">
    <source>
        <dbReference type="Google" id="ProtNLM"/>
    </source>
</evidence>
<keyword evidence="3" id="KW-1185">Reference proteome</keyword>
<evidence type="ECO:0000313" key="2">
    <source>
        <dbReference type="EMBL" id="EFC48626.1"/>
    </source>
</evidence>
<gene>
    <name evidence="2" type="ORF">NAEGRDRAFT_35386</name>
</gene>
<dbReference type="SUPFAM" id="SSF53067">
    <property type="entry name" value="Actin-like ATPase domain"/>
    <property type="match status" value="2"/>
</dbReference>
<dbReference type="PRINTS" id="PR00190">
    <property type="entry name" value="ACTIN"/>
</dbReference>
<dbReference type="eggNOG" id="KOG0676">
    <property type="taxonomic scope" value="Eukaryota"/>
</dbReference>
<dbReference type="Gene3D" id="3.30.420.40">
    <property type="match status" value="2"/>
</dbReference>
<organism evidence="3">
    <name type="scientific">Naegleria gruberi</name>
    <name type="common">Amoeba</name>
    <dbReference type="NCBI Taxonomy" id="5762"/>
    <lineage>
        <taxon>Eukaryota</taxon>
        <taxon>Discoba</taxon>
        <taxon>Heterolobosea</taxon>
        <taxon>Tetramitia</taxon>
        <taxon>Eutetramitia</taxon>
        <taxon>Vahlkampfiidae</taxon>
        <taxon>Naegleria</taxon>
    </lineage>
</organism>
<dbReference type="SMART" id="SM00268">
    <property type="entry name" value="ACTIN"/>
    <property type="match status" value="1"/>
</dbReference>
<dbReference type="VEuPathDB" id="AmoebaDB:NAEGRDRAFT_35386"/>
<evidence type="ECO:0000313" key="3">
    <source>
        <dbReference type="Proteomes" id="UP000006671"/>
    </source>
</evidence>
<sequence length="425" mass="47534">MEIDYSYNTSNPIQSQGYYTSYQIIPNLKPSIVIDNGSGILKSGFANQDFPICVFNNMIGRLKQYSATRGVGIGGMSGMGGIGDQGKKLYFGDGAQSLRGVLQLSYPVERGIVKNFDDFEMMLQYTQDCLKLETFSENPLLITESTINPKQNRERITQMMFETFDVPYLYMAKSPVLSLFAHGYTTGLVLDSGDGVTHTVPIYEGYSLPHAVQRLELAGKDLTNYMLNLLNQSGQSKPFQSQNSSSHIEIVRCLKEDLSFVKSFNDSHNSSSSNTINNNNSSSLQVNYDLPDGTSIKVGEERFKCPELLFNPSIVNGGSEMLGVHELCKKTIYECDIDLRKTLASNIFLSGGSTKFNGFQSRLQDEIQNLLPYSNKVKVKGSKDVQFLPWIGGSIISKISRFPYDCISRQEYEETGPYYCHVKFM</sequence>
<dbReference type="OrthoDB" id="10408437at2759"/>